<feature type="domain" description="HTH luxR-type" evidence="1">
    <location>
        <begin position="155"/>
        <end position="205"/>
    </location>
</feature>
<dbReference type="CDD" id="cd06170">
    <property type="entry name" value="LuxR_C_like"/>
    <property type="match status" value="1"/>
</dbReference>
<proteinExistence type="predicted"/>
<organism evidence="2 3">
    <name type="scientific">Saccharothrix tamanrassetensis</name>
    <dbReference type="NCBI Taxonomy" id="1051531"/>
    <lineage>
        <taxon>Bacteria</taxon>
        <taxon>Bacillati</taxon>
        <taxon>Actinomycetota</taxon>
        <taxon>Actinomycetes</taxon>
        <taxon>Pseudonocardiales</taxon>
        <taxon>Pseudonocardiaceae</taxon>
        <taxon>Saccharothrix</taxon>
    </lineage>
</organism>
<dbReference type="Gene3D" id="3.30.870.10">
    <property type="entry name" value="Endonuclease Chain A"/>
    <property type="match status" value="1"/>
</dbReference>
<evidence type="ECO:0000259" key="1">
    <source>
        <dbReference type="SMART" id="SM00421"/>
    </source>
</evidence>
<sequence>MIIGNRREDFGTTGNVERTRLPDLLRGARREVLSTLTGATPGLDTGLAEAVRSLAYRPDLRVRLLCAPPDDRTRDRVKELIRSGVQVKVAGDRLHESLLIDRKLAVVGAANTRSADVLVVLTAPSAVSAMVESFAPRWAAAMPWALVSGEPGDFERSILRCLVAGMTDDVVADRLGVSARTVRRYVNVLMDLVGARSRFELGFRAAESSWLEPDTGTHLRVRFQPDDRLVPVDA</sequence>
<dbReference type="Pfam" id="PF00196">
    <property type="entry name" value="GerE"/>
    <property type="match status" value="1"/>
</dbReference>
<dbReference type="RefSeq" id="WP_184687456.1">
    <property type="nucleotide sequence ID" value="NZ_JACHJN010000001.1"/>
</dbReference>
<dbReference type="Gene3D" id="1.10.10.10">
    <property type="entry name" value="Winged helix-like DNA-binding domain superfamily/Winged helix DNA-binding domain"/>
    <property type="match status" value="1"/>
</dbReference>
<dbReference type="InterPro" id="IPR016032">
    <property type="entry name" value="Sig_transdc_resp-reg_C-effctor"/>
</dbReference>
<dbReference type="AlphaFoldDB" id="A0A841CCH4"/>
<dbReference type="SUPFAM" id="SSF56024">
    <property type="entry name" value="Phospholipase D/nuclease"/>
    <property type="match status" value="1"/>
</dbReference>
<evidence type="ECO:0000313" key="2">
    <source>
        <dbReference type="EMBL" id="MBB5953715.1"/>
    </source>
</evidence>
<name>A0A841CCH4_9PSEU</name>
<dbReference type="GO" id="GO:0006355">
    <property type="term" value="P:regulation of DNA-templated transcription"/>
    <property type="evidence" value="ECO:0007669"/>
    <property type="project" value="InterPro"/>
</dbReference>
<comment type="caution">
    <text evidence="2">The sequence shown here is derived from an EMBL/GenBank/DDBJ whole genome shotgun (WGS) entry which is preliminary data.</text>
</comment>
<dbReference type="Proteomes" id="UP000547510">
    <property type="component" value="Unassembled WGS sequence"/>
</dbReference>
<keyword evidence="3" id="KW-1185">Reference proteome</keyword>
<dbReference type="InterPro" id="IPR000792">
    <property type="entry name" value="Tscrpt_reg_LuxR_C"/>
</dbReference>
<dbReference type="SMART" id="SM00421">
    <property type="entry name" value="HTH_LUXR"/>
    <property type="match status" value="1"/>
</dbReference>
<protein>
    <submittedName>
        <fullName evidence="2">DNA-binding NarL/FixJ family response regulator</fullName>
    </submittedName>
</protein>
<dbReference type="InterPro" id="IPR036388">
    <property type="entry name" value="WH-like_DNA-bd_sf"/>
</dbReference>
<reference evidence="2 3" key="1">
    <citation type="submission" date="2020-08" db="EMBL/GenBank/DDBJ databases">
        <title>Genomic Encyclopedia of Type Strains, Phase III (KMG-III): the genomes of soil and plant-associated and newly described type strains.</title>
        <authorList>
            <person name="Whitman W."/>
        </authorList>
    </citation>
    <scope>NUCLEOTIDE SEQUENCE [LARGE SCALE GENOMIC DNA]</scope>
    <source>
        <strain evidence="2 3">CECT 8640</strain>
    </source>
</reference>
<evidence type="ECO:0000313" key="3">
    <source>
        <dbReference type="Proteomes" id="UP000547510"/>
    </source>
</evidence>
<dbReference type="SUPFAM" id="SSF46894">
    <property type="entry name" value="C-terminal effector domain of the bipartite response regulators"/>
    <property type="match status" value="1"/>
</dbReference>
<keyword evidence="2" id="KW-0238">DNA-binding</keyword>
<gene>
    <name evidence="2" type="ORF">FHS29_000285</name>
</gene>
<dbReference type="EMBL" id="JACHJN010000001">
    <property type="protein sequence ID" value="MBB5953715.1"/>
    <property type="molecule type" value="Genomic_DNA"/>
</dbReference>
<accession>A0A841CCH4</accession>
<dbReference type="GO" id="GO:0003677">
    <property type="term" value="F:DNA binding"/>
    <property type="evidence" value="ECO:0007669"/>
    <property type="project" value="UniProtKB-KW"/>
</dbReference>